<gene>
    <name evidence="1" type="ORF">P409_02700</name>
</gene>
<protein>
    <submittedName>
        <fullName evidence="1">Uncharacterized protein</fullName>
    </submittedName>
</protein>
<dbReference type="Proteomes" id="UP000029995">
    <property type="component" value="Unassembled WGS sequence"/>
</dbReference>
<comment type="caution">
    <text evidence="1">The sequence shown here is derived from an EMBL/GenBank/DDBJ whole genome shotgun (WGS) entry which is preliminary data.</text>
</comment>
<sequence>MFKVEANPTFKKKVEIRMPTMGGNYTDSSFFATYNLLTVDEINGFDLMKAEDTTRFLQRIIVDLSDITDESGKPLPYNDTLRDQVLNHPIARRGLVDTYWDGIDKARKGN</sequence>
<evidence type="ECO:0000313" key="2">
    <source>
        <dbReference type="Proteomes" id="UP000029995"/>
    </source>
</evidence>
<dbReference type="OrthoDB" id="7743875at2"/>
<dbReference type="EMBL" id="JANX01000014">
    <property type="protein sequence ID" value="KGM35712.1"/>
    <property type="molecule type" value="Genomic_DNA"/>
</dbReference>
<proteinExistence type="predicted"/>
<organism evidence="1 2">
    <name type="scientific">Inquilinus limosus MP06</name>
    <dbReference type="NCBI Taxonomy" id="1398085"/>
    <lineage>
        <taxon>Bacteria</taxon>
        <taxon>Pseudomonadati</taxon>
        <taxon>Pseudomonadota</taxon>
        <taxon>Alphaproteobacteria</taxon>
        <taxon>Rhodospirillales</taxon>
        <taxon>Rhodospirillaceae</taxon>
        <taxon>Inquilinus</taxon>
    </lineage>
</organism>
<accession>A0A0A0DFE6</accession>
<name>A0A0A0DFE6_9PROT</name>
<reference evidence="1 2" key="1">
    <citation type="submission" date="2014-01" db="EMBL/GenBank/DDBJ databases">
        <title>Genome sequence determination for a cystic fibrosis isolate, Inquilinus limosus.</title>
        <authorList>
            <person name="Pino M."/>
            <person name="Di Conza J."/>
            <person name="Gutkind G."/>
        </authorList>
    </citation>
    <scope>NUCLEOTIDE SEQUENCE [LARGE SCALE GENOMIC DNA]</scope>
    <source>
        <strain evidence="1 2">MP06</strain>
    </source>
</reference>
<dbReference type="AlphaFoldDB" id="A0A0A0DFE6"/>
<evidence type="ECO:0000313" key="1">
    <source>
        <dbReference type="EMBL" id="KGM35712.1"/>
    </source>
</evidence>
<dbReference type="RefSeq" id="WP_034831520.1">
    <property type="nucleotide sequence ID" value="NZ_JANX01000014.1"/>
</dbReference>